<keyword evidence="2" id="KW-0184">Conjugation</keyword>
<evidence type="ECO:0000313" key="5">
    <source>
        <dbReference type="EMBL" id="RGS69190.1"/>
    </source>
</evidence>
<dbReference type="EMBL" id="QRJH01000017">
    <property type="protein sequence ID" value="RHH14699.1"/>
    <property type="molecule type" value="Genomic_DNA"/>
</dbReference>
<accession>A0A412KKY2</accession>
<evidence type="ECO:0000313" key="7">
    <source>
        <dbReference type="Proteomes" id="UP000284024"/>
    </source>
</evidence>
<dbReference type="InterPro" id="IPR005053">
    <property type="entry name" value="MobA_MobL"/>
</dbReference>
<feature type="coiled-coil region" evidence="3">
    <location>
        <begin position="461"/>
        <end position="498"/>
    </location>
</feature>
<comment type="similarity">
    <text evidence="1">Belongs to the MobA/MobL family.</text>
</comment>
<sequence>MAIFQCQIQVIKRSEGRRVVAAAAYRSASKLQNRYTGNVEDYSKKKWLKYSEIILPENAPKKFQDRETLWNSVEEVEKGSRARLAREIVIALPSELSMEENIRLVQEYVRDAFVSDGMIADINLHNPPVKNEKGIPVDEHDRPVTDEKDMIFRNPHAHILLTVRPLDKNGDWQAKTQKEYVCKRGEEMKAFTAEEFVQAKTEGWEKQYQYYKGHQKIWLTPSEAYMENLVRVSKNPRSTPYGRRNERIEFWNSKDAVFVYRKSWEEHVNKALERAGRQERVDCRSYEERGEDTISEIHLGPHASRRKDSDRYQMNEDIKSLNETNRHIRKILDDLEEQIREKNRAVYEKVAEHLGKLRGEIITARYHLENLEKRRDVLEKEIQPLKDSVVHIRNVQKTIREKDRQAEQKTARLRKELGGEFPVWSSRPAEIQAEIESEQEGIRFREERLVRILAEEGFADIRDYEQKAASLAQMEKEAEMLEQKISLYEKKIQDYTERYESLCGRLQEEDIHSSEFKERRERWSSAYEQKASDSIQKHRHFRPEAFRRAVHKTDYALSHAVYLAGRTEYLVSRMQKMADEMSGNDRQRSP</sequence>
<name>A0A412KKY2_9FIRM</name>
<proteinExistence type="inferred from homology"/>
<evidence type="ECO:0000256" key="3">
    <source>
        <dbReference type="SAM" id="Coils"/>
    </source>
</evidence>
<comment type="caution">
    <text evidence="5">The sequence shown here is derived from an EMBL/GenBank/DDBJ whole genome shotgun (WGS) entry which is preliminary data.</text>
</comment>
<dbReference type="EMBL" id="QRVV01000088">
    <property type="protein sequence ID" value="RGS69190.1"/>
    <property type="molecule type" value="Genomic_DNA"/>
</dbReference>
<evidence type="ECO:0000259" key="4">
    <source>
        <dbReference type="Pfam" id="PF03389"/>
    </source>
</evidence>
<dbReference type="Pfam" id="PF03389">
    <property type="entry name" value="MobA_MobL"/>
    <property type="match status" value="1"/>
</dbReference>
<evidence type="ECO:0000313" key="8">
    <source>
        <dbReference type="Proteomes" id="UP000284242"/>
    </source>
</evidence>
<evidence type="ECO:0000256" key="1">
    <source>
        <dbReference type="ARBA" id="ARBA00010873"/>
    </source>
</evidence>
<dbReference type="Gene3D" id="3.30.930.30">
    <property type="match status" value="1"/>
</dbReference>
<evidence type="ECO:0000256" key="2">
    <source>
        <dbReference type="ARBA" id="ARBA00022971"/>
    </source>
</evidence>
<dbReference type="RefSeq" id="WP_118236186.1">
    <property type="nucleotide sequence ID" value="NZ_QRJH01000017.1"/>
</dbReference>
<organism evidence="5 8">
    <name type="scientific">Blautia obeum</name>
    <dbReference type="NCBI Taxonomy" id="40520"/>
    <lineage>
        <taxon>Bacteria</taxon>
        <taxon>Bacillati</taxon>
        <taxon>Bacillota</taxon>
        <taxon>Clostridia</taxon>
        <taxon>Lachnospirales</taxon>
        <taxon>Lachnospiraceae</taxon>
        <taxon>Blautia</taxon>
    </lineage>
</organism>
<dbReference type="NCBIfam" id="NF041496">
    <property type="entry name" value="MobQ"/>
    <property type="match status" value="1"/>
</dbReference>
<keyword evidence="3" id="KW-0175">Coiled coil</keyword>
<gene>
    <name evidence="6" type="ORF">DW222_17670</name>
    <name evidence="5" type="ORF">DWX77_15495</name>
</gene>
<dbReference type="Proteomes" id="UP000284242">
    <property type="component" value="Unassembled WGS sequence"/>
</dbReference>
<dbReference type="Proteomes" id="UP000284024">
    <property type="component" value="Unassembled WGS sequence"/>
</dbReference>
<protein>
    <recommendedName>
        <fullName evidence="4">MobA/MobL protein domain-containing protein</fullName>
    </recommendedName>
</protein>
<dbReference type="AlphaFoldDB" id="A0A412KKY2"/>
<evidence type="ECO:0000313" key="6">
    <source>
        <dbReference type="EMBL" id="RHH14699.1"/>
    </source>
</evidence>
<feature type="domain" description="MobA/MobL protein" evidence="4">
    <location>
        <begin position="18"/>
        <end position="305"/>
    </location>
</feature>
<reference evidence="7 8" key="1">
    <citation type="submission" date="2018-08" db="EMBL/GenBank/DDBJ databases">
        <title>A genome reference for cultivated species of the human gut microbiota.</title>
        <authorList>
            <person name="Zou Y."/>
            <person name="Xue W."/>
            <person name="Luo G."/>
        </authorList>
    </citation>
    <scope>NUCLEOTIDE SEQUENCE [LARGE SCALE GENOMIC DNA]</scope>
    <source>
        <strain evidence="5 8">AF21-24</strain>
        <strain evidence="6 7">AM18-2AC</strain>
    </source>
</reference>
<feature type="coiled-coil region" evidence="3">
    <location>
        <begin position="318"/>
        <end position="412"/>
    </location>
</feature>